<comment type="caution">
    <text evidence="1">The sequence shown here is derived from an EMBL/GenBank/DDBJ whole genome shotgun (WGS) entry which is preliminary data.</text>
</comment>
<name>A0A4Y9SW47_9BURK</name>
<reference evidence="1 2" key="1">
    <citation type="submission" date="2019-03" db="EMBL/GenBank/DDBJ databases">
        <title>Draft Genome Sequence of Duganella callidus sp. nov., a Novel Duganella Species Isolated from Cultivated Soil.</title>
        <authorList>
            <person name="Raths R."/>
            <person name="Peta V."/>
            <person name="Bucking H."/>
        </authorList>
    </citation>
    <scope>NUCLEOTIDE SEQUENCE [LARGE SCALE GENOMIC DNA]</scope>
    <source>
        <strain evidence="1 2">DN04</strain>
    </source>
</reference>
<evidence type="ECO:0000313" key="2">
    <source>
        <dbReference type="Proteomes" id="UP000297729"/>
    </source>
</evidence>
<dbReference type="AlphaFoldDB" id="A0A4Y9SW47"/>
<dbReference type="NCBIfam" id="TIGR01409">
    <property type="entry name" value="TAT_signal_seq"/>
    <property type="match status" value="1"/>
</dbReference>
<protein>
    <submittedName>
        <fullName evidence="1">Twin-arginine translocation signal domain-containing protein</fullName>
    </submittedName>
</protein>
<proteinExistence type="predicted"/>
<evidence type="ECO:0000313" key="1">
    <source>
        <dbReference type="EMBL" id="TFW28873.1"/>
    </source>
</evidence>
<dbReference type="InterPro" id="IPR006311">
    <property type="entry name" value="TAT_signal"/>
</dbReference>
<feature type="non-terminal residue" evidence="1">
    <location>
        <position position="49"/>
    </location>
</feature>
<organism evidence="1 2">
    <name type="scientific">Duganella callida</name>
    <dbReference type="NCBI Taxonomy" id="2561932"/>
    <lineage>
        <taxon>Bacteria</taxon>
        <taxon>Pseudomonadati</taxon>
        <taxon>Pseudomonadota</taxon>
        <taxon>Betaproteobacteria</taxon>
        <taxon>Burkholderiales</taxon>
        <taxon>Oxalobacteraceae</taxon>
        <taxon>Telluria group</taxon>
        <taxon>Duganella</taxon>
    </lineage>
</organism>
<dbReference type="Proteomes" id="UP000297729">
    <property type="component" value="Unassembled WGS sequence"/>
</dbReference>
<dbReference type="InterPro" id="IPR019546">
    <property type="entry name" value="TAT_signal_bac_arc"/>
</dbReference>
<dbReference type="EMBL" id="SPVG01000044">
    <property type="protein sequence ID" value="TFW28873.1"/>
    <property type="molecule type" value="Genomic_DNA"/>
</dbReference>
<dbReference type="PROSITE" id="PS51318">
    <property type="entry name" value="TAT"/>
    <property type="match status" value="1"/>
</dbReference>
<keyword evidence="2" id="KW-1185">Reference proteome</keyword>
<accession>A0A4Y9SW47</accession>
<sequence length="49" mass="4885">MTSRRSLLKIGAAGALTLAAGGAVYRLAHPPGAHRFALEGGAQAVLDAV</sequence>
<gene>
    <name evidence="1" type="ORF">E4L98_04930</name>
</gene>